<dbReference type="NCBIfam" id="NF033788">
    <property type="entry name" value="HTH_metalloreg"/>
    <property type="match status" value="1"/>
</dbReference>
<evidence type="ECO:0000256" key="1">
    <source>
        <dbReference type="ARBA" id="ARBA00023015"/>
    </source>
</evidence>
<dbReference type="InterPro" id="IPR011991">
    <property type="entry name" value="ArsR-like_HTH"/>
</dbReference>
<dbReference type="InterPro" id="IPR051011">
    <property type="entry name" value="Metal_resp_trans_reg"/>
</dbReference>
<dbReference type="InterPro" id="IPR036390">
    <property type="entry name" value="WH_DNA-bd_sf"/>
</dbReference>
<evidence type="ECO:0000259" key="4">
    <source>
        <dbReference type="PROSITE" id="PS50987"/>
    </source>
</evidence>
<dbReference type="PROSITE" id="PS50987">
    <property type="entry name" value="HTH_ARSR_2"/>
    <property type="match status" value="1"/>
</dbReference>
<dbReference type="SMART" id="SM00418">
    <property type="entry name" value="HTH_ARSR"/>
    <property type="match status" value="1"/>
</dbReference>
<dbReference type="Gene3D" id="1.10.10.10">
    <property type="entry name" value="Winged helix-like DNA-binding domain superfamily/Winged helix DNA-binding domain"/>
    <property type="match status" value="1"/>
</dbReference>
<dbReference type="InterPro" id="IPR036388">
    <property type="entry name" value="WH-like_DNA-bd_sf"/>
</dbReference>
<keyword evidence="3" id="KW-0804">Transcription</keyword>
<dbReference type="GO" id="GO:0003677">
    <property type="term" value="F:DNA binding"/>
    <property type="evidence" value="ECO:0007669"/>
    <property type="project" value="UniProtKB-KW"/>
</dbReference>
<dbReference type="Pfam" id="PF01022">
    <property type="entry name" value="HTH_5"/>
    <property type="match status" value="1"/>
</dbReference>
<dbReference type="GO" id="GO:0003700">
    <property type="term" value="F:DNA-binding transcription factor activity"/>
    <property type="evidence" value="ECO:0007669"/>
    <property type="project" value="InterPro"/>
</dbReference>
<feature type="domain" description="HTH arsR-type" evidence="4">
    <location>
        <begin position="12"/>
        <end position="85"/>
    </location>
</feature>
<protein>
    <submittedName>
        <fullName evidence="5">ArsR family transcriptional regulator</fullName>
    </submittedName>
</protein>
<gene>
    <name evidence="5" type="ORF">B2A_02304</name>
</gene>
<dbReference type="SUPFAM" id="SSF46785">
    <property type="entry name" value="Winged helix' DNA-binding domain"/>
    <property type="match status" value="1"/>
</dbReference>
<name>T1B206_9ZZZZ</name>
<organism evidence="5">
    <name type="scientific">mine drainage metagenome</name>
    <dbReference type="NCBI Taxonomy" id="410659"/>
    <lineage>
        <taxon>unclassified sequences</taxon>
        <taxon>metagenomes</taxon>
        <taxon>ecological metagenomes</taxon>
    </lineage>
</organism>
<dbReference type="EMBL" id="AUZZ01001588">
    <property type="protein sequence ID" value="EQD63892.1"/>
    <property type="molecule type" value="Genomic_DNA"/>
</dbReference>
<evidence type="ECO:0000256" key="2">
    <source>
        <dbReference type="ARBA" id="ARBA00023125"/>
    </source>
</evidence>
<reference evidence="5" key="2">
    <citation type="journal article" date="2014" name="ISME J.">
        <title>Microbial stratification in low pH oxic and suboxic macroscopic growths along an acid mine drainage.</title>
        <authorList>
            <person name="Mendez-Garcia C."/>
            <person name="Mesa V."/>
            <person name="Sprenger R.R."/>
            <person name="Richter M."/>
            <person name="Diez M.S."/>
            <person name="Solano J."/>
            <person name="Bargiela R."/>
            <person name="Golyshina O.V."/>
            <person name="Manteca A."/>
            <person name="Ramos J.L."/>
            <person name="Gallego J.R."/>
            <person name="Llorente I."/>
            <person name="Martins Dos Santos V.A."/>
            <person name="Jensen O.N."/>
            <person name="Pelaez A.I."/>
            <person name="Sanchez J."/>
            <person name="Ferrer M."/>
        </authorList>
    </citation>
    <scope>NUCLEOTIDE SEQUENCE</scope>
</reference>
<dbReference type="AlphaFoldDB" id="T1B206"/>
<evidence type="ECO:0000313" key="5">
    <source>
        <dbReference type="EMBL" id="EQD63892.1"/>
    </source>
</evidence>
<dbReference type="InterPro" id="IPR001845">
    <property type="entry name" value="HTH_ArsR_DNA-bd_dom"/>
</dbReference>
<comment type="caution">
    <text evidence="5">The sequence shown here is derived from an EMBL/GenBank/DDBJ whole genome shotgun (WGS) entry which is preliminary data.</text>
</comment>
<dbReference type="PANTHER" id="PTHR43132">
    <property type="entry name" value="ARSENICAL RESISTANCE OPERON REPRESSOR ARSR-RELATED"/>
    <property type="match status" value="1"/>
</dbReference>
<proteinExistence type="predicted"/>
<dbReference type="CDD" id="cd00090">
    <property type="entry name" value="HTH_ARSR"/>
    <property type="match status" value="1"/>
</dbReference>
<reference evidence="5" key="1">
    <citation type="submission" date="2013-08" db="EMBL/GenBank/DDBJ databases">
        <authorList>
            <person name="Mendez C."/>
            <person name="Richter M."/>
            <person name="Ferrer M."/>
            <person name="Sanchez J."/>
        </authorList>
    </citation>
    <scope>NUCLEOTIDE SEQUENCE</scope>
</reference>
<dbReference type="PANTHER" id="PTHR43132:SF8">
    <property type="entry name" value="HTH-TYPE TRANSCRIPTIONAL REGULATOR KMTR"/>
    <property type="match status" value="1"/>
</dbReference>
<evidence type="ECO:0000256" key="3">
    <source>
        <dbReference type="ARBA" id="ARBA00023163"/>
    </source>
</evidence>
<accession>T1B206</accession>
<keyword evidence="1" id="KW-0805">Transcription regulation</keyword>
<sequence>MIYRKCHVKHVAEASRLCPSCEIAAALAHPHRLELLELIAQGERSVEELAERTGLSVANASRHLQILRRARLASPAARASGCSTA</sequence>
<keyword evidence="2" id="KW-0238">DNA-binding</keyword>